<evidence type="ECO:0000313" key="2">
    <source>
        <dbReference type="EMBL" id="CAK9018679.1"/>
    </source>
</evidence>
<feature type="region of interest" description="Disordered" evidence="1">
    <location>
        <begin position="1"/>
        <end position="35"/>
    </location>
</feature>
<feature type="compositionally biased region" description="Low complexity" evidence="1">
    <location>
        <begin position="69"/>
        <end position="89"/>
    </location>
</feature>
<evidence type="ECO:0000256" key="1">
    <source>
        <dbReference type="SAM" id="MobiDB-lite"/>
    </source>
</evidence>
<reference evidence="2 3" key="1">
    <citation type="submission" date="2024-02" db="EMBL/GenBank/DDBJ databases">
        <authorList>
            <person name="Chen Y."/>
            <person name="Shah S."/>
            <person name="Dougan E. K."/>
            <person name="Thang M."/>
            <person name="Chan C."/>
        </authorList>
    </citation>
    <scope>NUCLEOTIDE SEQUENCE [LARGE SCALE GENOMIC DNA]</scope>
</reference>
<gene>
    <name evidence="2" type="ORF">CCMP2556_LOCUS13363</name>
</gene>
<comment type="caution">
    <text evidence="2">The sequence shown here is derived from an EMBL/GenBank/DDBJ whole genome shotgun (WGS) entry which is preliminary data.</text>
</comment>
<feature type="compositionally biased region" description="Polar residues" evidence="1">
    <location>
        <begin position="20"/>
        <end position="35"/>
    </location>
</feature>
<proteinExistence type="predicted"/>
<sequence length="197" mass="21082">MIDQSEHVGAMGGRKAANVGRTTPTSSRAKGSCDEFTQTPRQQLRAAGQQIRAQGSCRRLMIGVHGPRARAMSSLRRLGRSSPGTSPGRMMHDKRQGTSSRLRAIERGDVGLVRGWPRCQCSRPTCVVQEKVSRAFGCRDEGEQAAIAIRTNPLAQLRAAQPAPGHPVGAEQHDLTAIYYVQVGHECLGVSTGASAA</sequence>
<name>A0ABP0JWI7_9DINO</name>
<evidence type="ECO:0000313" key="3">
    <source>
        <dbReference type="Proteomes" id="UP001642484"/>
    </source>
</evidence>
<keyword evidence="3" id="KW-1185">Reference proteome</keyword>
<protein>
    <submittedName>
        <fullName evidence="2">Uncharacterized protein</fullName>
    </submittedName>
</protein>
<dbReference type="EMBL" id="CAXAMN010006669">
    <property type="protein sequence ID" value="CAK9018679.1"/>
    <property type="molecule type" value="Genomic_DNA"/>
</dbReference>
<organism evidence="2 3">
    <name type="scientific">Durusdinium trenchii</name>
    <dbReference type="NCBI Taxonomy" id="1381693"/>
    <lineage>
        <taxon>Eukaryota</taxon>
        <taxon>Sar</taxon>
        <taxon>Alveolata</taxon>
        <taxon>Dinophyceae</taxon>
        <taxon>Suessiales</taxon>
        <taxon>Symbiodiniaceae</taxon>
        <taxon>Durusdinium</taxon>
    </lineage>
</organism>
<accession>A0ABP0JWI7</accession>
<feature type="region of interest" description="Disordered" evidence="1">
    <location>
        <begin position="68"/>
        <end position="99"/>
    </location>
</feature>
<dbReference type="Proteomes" id="UP001642484">
    <property type="component" value="Unassembled WGS sequence"/>
</dbReference>